<accession>W1IZY6</accession>
<reference evidence="1" key="1">
    <citation type="submission" date="2013-11" db="EMBL/GenBank/DDBJ databases">
        <title>Draft genome sequence and annotation of the entomopathogenic bacteria, Xenorhabdus cabanillasi strain JM26 and Xenorhabdus szentirmai strain DSM 16338.</title>
        <authorList>
            <person name="Gualtieri M."/>
            <person name="Ogier J.C."/>
            <person name="Pages S."/>
            <person name="Givaudan A."/>
            <person name="Gaudriault S."/>
        </authorList>
    </citation>
    <scope>NUCLEOTIDE SEQUENCE [LARGE SCALE GENOMIC DNA]</scope>
    <source>
        <strain evidence="1">DSM 16338</strain>
    </source>
</reference>
<protein>
    <submittedName>
        <fullName evidence="1">Uncharacterized protein</fullName>
    </submittedName>
</protein>
<dbReference type="RefSeq" id="WP_038239854.1">
    <property type="nucleotide sequence ID" value="NZ_CAWLWS010000099.1"/>
</dbReference>
<proteinExistence type="predicted"/>
<comment type="caution">
    <text evidence="1">The sequence shown here is derived from an EMBL/GenBank/DDBJ whole genome shotgun (WGS) entry which is preliminary data.</text>
</comment>
<name>W1IZY6_9GAMM</name>
<dbReference type="AlphaFoldDB" id="W1IZY6"/>
<sequence>MPIPHRLAPYKPSNEEFVRMEMLLGQIEDKIFDHKNKNVPEIQELINEWNKNASREFEFHEFRDLHYYTDSESFIHSAFYQIKYIDDLSFQEAIALINIFFETHLHEPDVYYAKDLLERNFPNIDISDLIFWPNDWFQDNELEAELTTEEILGYAIARSGRYLPDAPDIELKYPIPLN</sequence>
<dbReference type="STRING" id="1427518.XSR1_40077"/>
<gene>
    <name evidence="1" type="ORF">XSR1_40077</name>
</gene>
<evidence type="ECO:0000313" key="2">
    <source>
        <dbReference type="Proteomes" id="UP000019202"/>
    </source>
</evidence>
<dbReference type="EMBL" id="CBXF010000099">
    <property type="protein sequence ID" value="CDL84037.1"/>
    <property type="molecule type" value="Genomic_DNA"/>
</dbReference>
<keyword evidence="2" id="KW-1185">Reference proteome</keyword>
<dbReference type="OrthoDB" id="6447869at2"/>
<evidence type="ECO:0000313" key="1">
    <source>
        <dbReference type="EMBL" id="CDL84037.1"/>
    </source>
</evidence>
<organism evidence="1 2">
    <name type="scientific">Xenorhabdus szentirmaii DSM 16338</name>
    <dbReference type="NCBI Taxonomy" id="1427518"/>
    <lineage>
        <taxon>Bacteria</taxon>
        <taxon>Pseudomonadati</taxon>
        <taxon>Pseudomonadota</taxon>
        <taxon>Gammaproteobacteria</taxon>
        <taxon>Enterobacterales</taxon>
        <taxon>Morganellaceae</taxon>
        <taxon>Xenorhabdus</taxon>
    </lineage>
</organism>
<dbReference type="Proteomes" id="UP000019202">
    <property type="component" value="Unassembled WGS sequence"/>
</dbReference>